<gene>
    <name evidence="3" type="ORF">NAF29_14960</name>
</gene>
<accession>A0AA41WAL9</accession>
<dbReference type="InterPro" id="IPR014592">
    <property type="entry name" value="P-loop_UCP034888"/>
</dbReference>
<dbReference type="PANTHER" id="PTHR43581">
    <property type="entry name" value="ATP/GTP PHOSPHATASE"/>
    <property type="match status" value="1"/>
</dbReference>
<dbReference type="InterPro" id="IPR051396">
    <property type="entry name" value="Bact_Antivir_Def_Nuclease"/>
</dbReference>
<sequence>MIERLDLMHFKCFEELKLPLSQLTLLSGSNAAGKSSVIQSLNLLHQTVASHEWSNRLLLNGNIVNAGTVQDVVDKVNGRRGFQVGLVTEEHSFKWAFSGEREDMSVSVDSVTVDGQVLNTPEKLHFLLPDDSSTVTRDMAKRLYSMTYISAERIGPRDYYLLDDLQNVPVVGSTGENTVSLLYSRQDDEVLLEMVEPSISSKLFQQVQFRMQQFFPGCELVVERVSAINAVTLGIRTSEATGFHRPMHVGFGLTQILPIVVAALAAKKDDLLIIENPEVHLHPAGQSMMGQFLSLVANAGVQVVVETHSDHLLNGIRRSVKSGGLSPNKVDIHYFQPRELEGSQVSSPQIDSEGNISYWPKGFFDQYEMDMNYFAGWGE</sequence>
<dbReference type="AlphaFoldDB" id="A0AA41WAL9"/>
<proteinExistence type="predicted"/>
<dbReference type="InterPro" id="IPR003959">
    <property type="entry name" value="ATPase_AAA_core"/>
</dbReference>
<dbReference type="InterPro" id="IPR027417">
    <property type="entry name" value="P-loop_NTPase"/>
</dbReference>
<keyword evidence="4" id="KW-1185">Reference proteome</keyword>
<dbReference type="SUPFAM" id="SSF52540">
    <property type="entry name" value="P-loop containing nucleoside triphosphate hydrolases"/>
    <property type="match status" value="1"/>
</dbReference>
<name>A0AA41WAL9_9GAMM</name>
<evidence type="ECO:0000313" key="4">
    <source>
        <dbReference type="Proteomes" id="UP001165393"/>
    </source>
</evidence>
<evidence type="ECO:0000259" key="2">
    <source>
        <dbReference type="Pfam" id="PF13304"/>
    </source>
</evidence>
<protein>
    <submittedName>
        <fullName evidence="3">DUF3696 domain-containing protein</fullName>
    </submittedName>
</protein>
<reference evidence="3 4" key="1">
    <citation type="journal article" date="2013" name="Antonie Van Leeuwenhoek">
        <title>Echinimonas agarilytica gen. nov., sp. nov., a new gammaproteobacterium isolated from the sea urchin Strongylocentrotus intermedius.</title>
        <authorList>
            <person name="Nedashkovskaya O.I."/>
            <person name="Stenkova A.M."/>
            <person name="Zhukova N.V."/>
            <person name="Van Trappen S."/>
            <person name="Lee J.S."/>
            <person name="Kim S.B."/>
        </authorList>
    </citation>
    <scope>NUCLEOTIDE SEQUENCE [LARGE SCALE GENOMIC DNA]</scope>
    <source>
        <strain evidence="3 4">KMM 6351</strain>
    </source>
</reference>
<dbReference type="PANTHER" id="PTHR43581:SF2">
    <property type="entry name" value="EXCINUCLEASE ATPASE SUBUNIT"/>
    <property type="match status" value="1"/>
</dbReference>
<organism evidence="3 4">
    <name type="scientific">Echinimonas agarilytica</name>
    <dbReference type="NCBI Taxonomy" id="1215918"/>
    <lineage>
        <taxon>Bacteria</taxon>
        <taxon>Pseudomonadati</taxon>
        <taxon>Pseudomonadota</taxon>
        <taxon>Gammaproteobacteria</taxon>
        <taxon>Alteromonadales</taxon>
        <taxon>Echinimonadaceae</taxon>
        <taxon>Echinimonas</taxon>
    </lineage>
</organism>
<feature type="domain" description="ATPase AAA-type core" evidence="2">
    <location>
        <begin position="23"/>
        <end position="314"/>
    </location>
</feature>
<feature type="domain" description="DUF3696" evidence="1">
    <location>
        <begin position="325"/>
        <end position="371"/>
    </location>
</feature>
<dbReference type="Proteomes" id="UP001165393">
    <property type="component" value="Unassembled WGS sequence"/>
</dbReference>
<dbReference type="EMBL" id="JAMQGP010000008">
    <property type="protein sequence ID" value="MCM2680954.1"/>
    <property type="molecule type" value="Genomic_DNA"/>
</dbReference>
<dbReference type="Gene3D" id="3.40.50.300">
    <property type="entry name" value="P-loop containing nucleotide triphosphate hydrolases"/>
    <property type="match status" value="2"/>
</dbReference>
<dbReference type="PIRSF" id="PIRSF034888">
    <property type="entry name" value="P-loop_UCP034888"/>
    <property type="match status" value="1"/>
</dbReference>
<evidence type="ECO:0000259" key="1">
    <source>
        <dbReference type="Pfam" id="PF12476"/>
    </source>
</evidence>
<dbReference type="Pfam" id="PF12476">
    <property type="entry name" value="DUF3696"/>
    <property type="match status" value="1"/>
</dbReference>
<dbReference type="RefSeq" id="WP_251262431.1">
    <property type="nucleotide sequence ID" value="NZ_JAMQGP010000008.1"/>
</dbReference>
<dbReference type="InterPro" id="IPR022532">
    <property type="entry name" value="DUF3696"/>
</dbReference>
<comment type="caution">
    <text evidence="3">The sequence shown here is derived from an EMBL/GenBank/DDBJ whole genome shotgun (WGS) entry which is preliminary data.</text>
</comment>
<evidence type="ECO:0000313" key="3">
    <source>
        <dbReference type="EMBL" id="MCM2680954.1"/>
    </source>
</evidence>
<dbReference type="Pfam" id="PF13304">
    <property type="entry name" value="AAA_21"/>
    <property type="match status" value="1"/>
</dbReference>